<proteinExistence type="predicted"/>
<dbReference type="EMBL" id="ML119663">
    <property type="protein sequence ID" value="RPA83704.1"/>
    <property type="molecule type" value="Genomic_DNA"/>
</dbReference>
<organism evidence="2 3">
    <name type="scientific">Ascobolus immersus RN42</name>
    <dbReference type="NCBI Taxonomy" id="1160509"/>
    <lineage>
        <taxon>Eukaryota</taxon>
        <taxon>Fungi</taxon>
        <taxon>Dikarya</taxon>
        <taxon>Ascomycota</taxon>
        <taxon>Pezizomycotina</taxon>
        <taxon>Pezizomycetes</taxon>
        <taxon>Pezizales</taxon>
        <taxon>Ascobolaceae</taxon>
        <taxon>Ascobolus</taxon>
    </lineage>
</organism>
<feature type="region of interest" description="Disordered" evidence="1">
    <location>
        <begin position="1"/>
        <end position="26"/>
    </location>
</feature>
<dbReference type="Proteomes" id="UP000275078">
    <property type="component" value="Unassembled WGS sequence"/>
</dbReference>
<reference evidence="2 3" key="1">
    <citation type="journal article" date="2018" name="Nat. Ecol. Evol.">
        <title>Pezizomycetes genomes reveal the molecular basis of ectomycorrhizal truffle lifestyle.</title>
        <authorList>
            <person name="Murat C."/>
            <person name="Payen T."/>
            <person name="Noel B."/>
            <person name="Kuo A."/>
            <person name="Morin E."/>
            <person name="Chen J."/>
            <person name="Kohler A."/>
            <person name="Krizsan K."/>
            <person name="Balestrini R."/>
            <person name="Da Silva C."/>
            <person name="Montanini B."/>
            <person name="Hainaut M."/>
            <person name="Levati E."/>
            <person name="Barry K.W."/>
            <person name="Belfiori B."/>
            <person name="Cichocki N."/>
            <person name="Clum A."/>
            <person name="Dockter R.B."/>
            <person name="Fauchery L."/>
            <person name="Guy J."/>
            <person name="Iotti M."/>
            <person name="Le Tacon F."/>
            <person name="Lindquist E.A."/>
            <person name="Lipzen A."/>
            <person name="Malagnac F."/>
            <person name="Mello A."/>
            <person name="Molinier V."/>
            <person name="Miyauchi S."/>
            <person name="Poulain J."/>
            <person name="Riccioni C."/>
            <person name="Rubini A."/>
            <person name="Sitrit Y."/>
            <person name="Splivallo R."/>
            <person name="Traeger S."/>
            <person name="Wang M."/>
            <person name="Zifcakova L."/>
            <person name="Wipf D."/>
            <person name="Zambonelli A."/>
            <person name="Paolocci F."/>
            <person name="Nowrousian M."/>
            <person name="Ottonello S."/>
            <person name="Baldrian P."/>
            <person name="Spatafora J.W."/>
            <person name="Henrissat B."/>
            <person name="Nagy L.G."/>
            <person name="Aury J.M."/>
            <person name="Wincker P."/>
            <person name="Grigoriev I.V."/>
            <person name="Bonfante P."/>
            <person name="Martin F.M."/>
        </authorList>
    </citation>
    <scope>NUCLEOTIDE SEQUENCE [LARGE SCALE GENOMIC DNA]</scope>
    <source>
        <strain evidence="2 3">RN42</strain>
    </source>
</reference>
<sequence length="491" mass="54771">MDWFRRINVGSESPHHHSENMPAAAPHEDEDAFDLMSSQEDEDAFDIISSVEFPCNLDTKKAHRPTGSHVSRPPFQCSQENEDTFDLISSVEFPRNPDTEKAHRPTRSRPRPPSFQRSTSSTQECLQVNCCFRNKPGLWHCSSIDNGTYCPCCLYGYWLERFCEKSKKGDYFLEDGLRHLLTPCDFLPNIWPRPGYEPSSEAIENAMGIISKMDTRIKHAARLRQDATTSLGFQQAYDMALVSLGCREGFTKKHGKQLTLGDLISARQALETAVAAYREVERIEACLKVYAERSCPEAKQSLTSTEPRQLLKRLREGNSPVIPNIQRPEMGTGAAFGFLGKGNEPNMLTHSRDDAEFAKEVDLAAEKRKLDVLSADQACSPEELRRFRAKLRQSTIASRTAQSAARSLPRTPPSTPSSILPPKRPVSPEPGFVDLGSSLCSLSPSQAETQHEAAGRVEIEANRPKLERAATFAFAASGFMGRFFRSLGSKP</sequence>
<evidence type="ECO:0000256" key="1">
    <source>
        <dbReference type="SAM" id="MobiDB-lite"/>
    </source>
</evidence>
<dbReference type="AlphaFoldDB" id="A0A3N4IQ09"/>
<evidence type="ECO:0000313" key="2">
    <source>
        <dbReference type="EMBL" id="RPA83704.1"/>
    </source>
</evidence>
<feature type="region of interest" description="Disordered" evidence="1">
    <location>
        <begin position="395"/>
        <end position="431"/>
    </location>
</feature>
<feature type="region of interest" description="Disordered" evidence="1">
    <location>
        <begin position="90"/>
        <end position="120"/>
    </location>
</feature>
<evidence type="ECO:0000313" key="3">
    <source>
        <dbReference type="Proteomes" id="UP000275078"/>
    </source>
</evidence>
<keyword evidence="3" id="KW-1185">Reference proteome</keyword>
<feature type="compositionally biased region" description="Polar residues" evidence="1">
    <location>
        <begin position="395"/>
        <end position="405"/>
    </location>
</feature>
<accession>A0A3N4IQ09</accession>
<protein>
    <submittedName>
        <fullName evidence="2">Uncharacterized protein</fullName>
    </submittedName>
</protein>
<gene>
    <name evidence="2" type="ORF">BJ508DRAFT_341893</name>
</gene>
<name>A0A3N4IQ09_ASCIM</name>